<sequence length="137" mass="14561">MTRPARRPSALASSSPFDQPATADARQEAAAAAPAPVVPPQSSQAPTAPQRAAEKPEQRAAKAKPKKLTIYQDEDDSARMRGAMVATIPHEGFTTLSKFAQEAIMEKVERLEQKYNGGQPFPAVGPGVIPVGRPMGE</sequence>
<feature type="domain" description="ParB-like C-terminal" evidence="2">
    <location>
        <begin position="75"/>
        <end position="119"/>
    </location>
</feature>
<dbReference type="STRING" id="993073.AS029_16115"/>
<reference evidence="3 4" key="1">
    <citation type="submission" date="2016-09" db="EMBL/GenBank/DDBJ databases">
        <authorList>
            <person name="Capua I."/>
            <person name="De Benedictis P."/>
            <person name="Joannis T."/>
            <person name="Lombin L.H."/>
            <person name="Cattoli G."/>
        </authorList>
    </citation>
    <scope>NUCLEOTIDE SEQUENCE [LARGE SCALE GENOMIC DNA]</scope>
    <source>
        <strain evidence="3 4">NIO-1002</strain>
    </source>
</reference>
<accession>A0A1G6RD52</accession>
<name>A0A1G6RD52_9MICO</name>
<dbReference type="AlphaFoldDB" id="A0A1G6RD52"/>
<evidence type="ECO:0000259" key="2">
    <source>
        <dbReference type="Pfam" id="PF18064"/>
    </source>
</evidence>
<evidence type="ECO:0000256" key="1">
    <source>
        <dbReference type="SAM" id="MobiDB-lite"/>
    </source>
</evidence>
<dbReference type="RefSeq" id="WP_058233619.1">
    <property type="nucleotide sequence ID" value="NZ_FMYG01000011.1"/>
</dbReference>
<dbReference type="Pfam" id="PF18064">
    <property type="entry name" value="CB_ParB_C"/>
    <property type="match status" value="1"/>
</dbReference>
<feature type="compositionally biased region" description="Low complexity" evidence="1">
    <location>
        <begin position="7"/>
        <end position="51"/>
    </location>
</feature>
<proteinExistence type="predicted"/>
<feature type="region of interest" description="Disordered" evidence="1">
    <location>
        <begin position="116"/>
        <end position="137"/>
    </location>
</feature>
<dbReference type="EMBL" id="FMYG01000011">
    <property type="protein sequence ID" value="SDD02572.1"/>
    <property type="molecule type" value="Genomic_DNA"/>
</dbReference>
<protein>
    <recommendedName>
        <fullName evidence="2">ParB-like C-terminal domain-containing protein</fullName>
    </recommendedName>
</protein>
<dbReference type="InterPro" id="IPR040851">
    <property type="entry name" value="ParB-like_C"/>
</dbReference>
<dbReference type="Gene3D" id="6.10.180.30">
    <property type="match status" value="1"/>
</dbReference>
<organism evidence="3 4">
    <name type="scientific">Microbacterium enclense</name>
    <dbReference type="NCBI Taxonomy" id="993073"/>
    <lineage>
        <taxon>Bacteria</taxon>
        <taxon>Bacillati</taxon>
        <taxon>Actinomycetota</taxon>
        <taxon>Actinomycetes</taxon>
        <taxon>Micrococcales</taxon>
        <taxon>Microbacteriaceae</taxon>
        <taxon>Microbacterium</taxon>
    </lineage>
</organism>
<evidence type="ECO:0000313" key="4">
    <source>
        <dbReference type="Proteomes" id="UP000183203"/>
    </source>
</evidence>
<evidence type="ECO:0000313" key="3">
    <source>
        <dbReference type="EMBL" id="SDD02572.1"/>
    </source>
</evidence>
<dbReference type="Proteomes" id="UP000183203">
    <property type="component" value="Unassembled WGS sequence"/>
</dbReference>
<dbReference type="OrthoDB" id="4560943at2"/>
<feature type="region of interest" description="Disordered" evidence="1">
    <location>
        <begin position="1"/>
        <end position="75"/>
    </location>
</feature>
<gene>
    <name evidence="3" type="ORF">SAMN05216418_0095</name>
</gene>